<dbReference type="InterPro" id="IPR049021">
    <property type="entry name" value="AmiR_N"/>
</dbReference>
<accession>A0A6N1XC68</accession>
<evidence type="ECO:0000313" key="2">
    <source>
        <dbReference type="EMBL" id="QKV55752.1"/>
    </source>
</evidence>
<dbReference type="KEGG" id="aant:HUK68_22690"/>
<dbReference type="EMBL" id="CP054842">
    <property type="protein sequence ID" value="QKV55752.1"/>
    <property type="molecule type" value="Genomic_DNA"/>
</dbReference>
<geneLocation type="plasmid" evidence="2 3">
    <name>unnamed2</name>
</geneLocation>
<dbReference type="SMART" id="SM01012">
    <property type="entry name" value="ANTAR"/>
    <property type="match status" value="1"/>
</dbReference>
<dbReference type="InterPro" id="IPR008327">
    <property type="entry name" value="Sig_transdc_resp-reg_antiterm"/>
</dbReference>
<name>A0A6N1XC68_9BURK</name>
<dbReference type="PIRSF" id="PIRSF036382">
    <property type="entry name" value="RR_antiterm"/>
    <property type="match status" value="1"/>
</dbReference>
<organism evidence="2 3">
    <name type="scientific">Comamonas antarctica</name>
    <dbReference type="NCBI Taxonomy" id="2743470"/>
    <lineage>
        <taxon>Bacteria</taxon>
        <taxon>Pseudomonadati</taxon>
        <taxon>Pseudomonadota</taxon>
        <taxon>Betaproteobacteria</taxon>
        <taxon>Burkholderiales</taxon>
        <taxon>Comamonadaceae</taxon>
        <taxon>Comamonas</taxon>
    </lineage>
</organism>
<dbReference type="Gene3D" id="1.10.10.10">
    <property type="entry name" value="Winged helix-like DNA-binding domain superfamily/Winged helix DNA-binding domain"/>
    <property type="match status" value="1"/>
</dbReference>
<dbReference type="Proteomes" id="UP000509579">
    <property type="component" value="Plasmid unnamed2"/>
</dbReference>
<dbReference type="InterPro" id="IPR005561">
    <property type="entry name" value="ANTAR"/>
</dbReference>
<dbReference type="Gene3D" id="3.40.50.2300">
    <property type="match status" value="1"/>
</dbReference>
<keyword evidence="2" id="KW-0614">Plasmid</keyword>
<evidence type="ECO:0000313" key="3">
    <source>
        <dbReference type="Proteomes" id="UP000509579"/>
    </source>
</evidence>
<dbReference type="Pfam" id="PF21332">
    <property type="entry name" value="AmiR_N"/>
    <property type="match status" value="1"/>
</dbReference>
<sequence length="214" mass="23782">MSNDPMRELRGLNVTVLHPLDREIEELLRHLKRIGCQIDACWPPPASISVSTSVVFFAITAEGPRVTLPRFVDPAPCLVAIVDYESPSAVKSLLESEAHCFITKPIRPSGIVSSLLLARSLHGYQSRLLAKVNKLEETLRSRREIERATRILMDMKRLDEDAAYQLIRSQATSQRLGMGAVARSIITAHRVFDSTSTATSGPKLARKVLGLTRR</sequence>
<gene>
    <name evidence="2" type="ORF">HUK68_22690</name>
</gene>
<dbReference type="PROSITE" id="PS50921">
    <property type="entry name" value="ANTAR"/>
    <property type="match status" value="1"/>
</dbReference>
<reference evidence="2 3" key="1">
    <citation type="submission" date="2020-06" db="EMBL/GenBank/DDBJ databases">
        <title>Acidovorax antarctica sp. nov., isolated from Corinth ice sheet soil, Antarctic Fields Peninsula.</title>
        <authorList>
            <person name="Xu Q."/>
            <person name="Peng F."/>
        </authorList>
    </citation>
    <scope>NUCLEOTIDE SEQUENCE [LARGE SCALE GENOMIC DNA]</scope>
    <source>
        <strain evidence="2 3">16-35-5</strain>
        <plasmid evidence="2 3">unnamed2</plasmid>
    </source>
</reference>
<dbReference type="GO" id="GO:0003723">
    <property type="term" value="F:RNA binding"/>
    <property type="evidence" value="ECO:0007669"/>
    <property type="project" value="InterPro"/>
</dbReference>
<dbReference type="InterPro" id="IPR011006">
    <property type="entry name" value="CheY-like_superfamily"/>
</dbReference>
<dbReference type="Pfam" id="PF03861">
    <property type="entry name" value="ANTAR"/>
    <property type="match status" value="1"/>
</dbReference>
<feature type="domain" description="ANTAR" evidence="1">
    <location>
        <begin position="125"/>
        <end position="186"/>
    </location>
</feature>
<evidence type="ECO:0000259" key="1">
    <source>
        <dbReference type="PROSITE" id="PS50921"/>
    </source>
</evidence>
<dbReference type="AlphaFoldDB" id="A0A6N1XC68"/>
<dbReference type="SUPFAM" id="SSF52172">
    <property type="entry name" value="CheY-like"/>
    <property type="match status" value="1"/>
</dbReference>
<dbReference type="InterPro" id="IPR036388">
    <property type="entry name" value="WH-like_DNA-bd_sf"/>
</dbReference>
<keyword evidence="3" id="KW-1185">Reference proteome</keyword>
<protein>
    <submittedName>
        <fullName evidence="2">ANTAR domain-containing protein</fullName>
    </submittedName>
</protein>
<proteinExistence type="predicted"/>
<dbReference type="RefSeq" id="WP_175506532.1">
    <property type="nucleotide sequence ID" value="NZ_CP054842.1"/>
</dbReference>